<protein>
    <recommendedName>
        <fullName evidence="3">Secretion system C-terminal sorting domain-containing protein</fullName>
    </recommendedName>
</protein>
<proteinExistence type="predicted"/>
<organism evidence="4 5">
    <name type="scientific">Flavobacterium chungangense</name>
    <dbReference type="NCBI Taxonomy" id="554283"/>
    <lineage>
        <taxon>Bacteria</taxon>
        <taxon>Pseudomonadati</taxon>
        <taxon>Bacteroidota</taxon>
        <taxon>Flavobacteriia</taxon>
        <taxon>Flavobacteriales</taxon>
        <taxon>Flavobacteriaceae</taxon>
        <taxon>Flavobacterium</taxon>
    </lineage>
</organism>
<dbReference type="NCBIfam" id="TIGR04183">
    <property type="entry name" value="Por_Secre_tail"/>
    <property type="match status" value="1"/>
</dbReference>
<dbReference type="InterPro" id="IPR006597">
    <property type="entry name" value="Sel1-like"/>
</dbReference>
<dbReference type="InterPro" id="IPR011990">
    <property type="entry name" value="TPR-like_helical_dom_sf"/>
</dbReference>
<keyword evidence="1 2" id="KW-0732">Signal</keyword>
<feature type="chain" id="PRO_5028323365" description="Secretion system C-terminal sorting domain-containing protein" evidence="2">
    <location>
        <begin position="19"/>
        <end position="473"/>
    </location>
</feature>
<dbReference type="SMART" id="SM00671">
    <property type="entry name" value="SEL1"/>
    <property type="match status" value="4"/>
</dbReference>
<dbReference type="InterPro" id="IPR050767">
    <property type="entry name" value="Sel1_AlgK"/>
</dbReference>
<feature type="domain" description="Secretion system C-terminal sorting" evidence="3">
    <location>
        <begin position="395"/>
        <end position="469"/>
    </location>
</feature>
<accession>A0A6V6YRV6</accession>
<comment type="caution">
    <text evidence="4">The sequence shown here is derived from an EMBL/GenBank/DDBJ whole genome shotgun (WGS) entry which is preliminary data.</text>
</comment>
<evidence type="ECO:0000256" key="1">
    <source>
        <dbReference type="ARBA" id="ARBA00022729"/>
    </source>
</evidence>
<dbReference type="PANTHER" id="PTHR11102">
    <property type="entry name" value="SEL-1-LIKE PROTEIN"/>
    <property type="match status" value="1"/>
</dbReference>
<dbReference type="PANTHER" id="PTHR11102:SF160">
    <property type="entry name" value="ERAD-ASSOCIATED E3 UBIQUITIN-PROTEIN LIGASE COMPONENT HRD3"/>
    <property type="match status" value="1"/>
</dbReference>
<dbReference type="AlphaFoldDB" id="A0A6V6YRV6"/>
<sequence>MKKIIQIIVLLLSLQPWAQTKNKAVITSLDMAKMQLNENHTFYNPEKGFFTCKKAAEEEAIPKAMNMLAILYSEGVGTAQNQETALSWFLKAAEAGYAKAWFNVGTMHREGLGTPQDFKKAFEYYSKGAAIKATTSMFGKGYMLYKGLGCQQDYNQAFELFKESSQYGSLGSMYLLGICYRNGYGTPKDLATAKQWLTKAANYGYNPAENEMMEAEPEFADYKQTLTSYSKKKETHPEAKNHFETVQHQINNAETLNGSYTGYIVTYDWSGQHIIAKEPLTVDLKSQRDGTFSGTWTENNKNSVELHGKITDTEVMFDNTAYSKIDHYSAKKPTTFLFKDARLKTTNYQDTHYLSGNLQLWSVRQNEPEKPIYISLAKNKQDTGAPSLKNDPLVIYPNPFNDSFSFNLSLNEKSTVDIALYSMAGTVLYTEKLSLPAGNHTHTIAINVADGSYVLKVNYSNKSKSTIVIKSKL</sequence>
<keyword evidence="5" id="KW-1185">Reference proteome</keyword>
<dbReference type="Pfam" id="PF08238">
    <property type="entry name" value="Sel1"/>
    <property type="match status" value="4"/>
</dbReference>
<dbReference type="Pfam" id="PF18962">
    <property type="entry name" value="Por_Secre_tail"/>
    <property type="match status" value="1"/>
</dbReference>
<name>A0A6V6YRV6_9FLAO</name>
<reference evidence="4 5" key="1">
    <citation type="submission" date="2020-06" db="EMBL/GenBank/DDBJ databases">
        <authorList>
            <person name="Criscuolo A."/>
        </authorList>
    </citation>
    <scope>NUCLEOTIDE SEQUENCE [LARGE SCALE GENOMIC DNA]</scope>
    <source>
        <strain evidence="5">CIP 110025</strain>
    </source>
</reference>
<evidence type="ECO:0000256" key="2">
    <source>
        <dbReference type="SAM" id="SignalP"/>
    </source>
</evidence>
<evidence type="ECO:0000313" key="4">
    <source>
        <dbReference type="EMBL" id="CAD0002248.1"/>
    </source>
</evidence>
<dbReference type="Gene3D" id="1.25.40.10">
    <property type="entry name" value="Tetratricopeptide repeat domain"/>
    <property type="match status" value="2"/>
</dbReference>
<dbReference type="InterPro" id="IPR026444">
    <property type="entry name" value="Secre_tail"/>
</dbReference>
<feature type="signal peptide" evidence="2">
    <location>
        <begin position="1"/>
        <end position="18"/>
    </location>
</feature>
<evidence type="ECO:0000313" key="5">
    <source>
        <dbReference type="Proteomes" id="UP000556700"/>
    </source>
</evidence>
<dbReference type="RefSeq" id="WP_031454001.1">
    <property type="nucleotide sequence ID" value="NZ_CAIJDO010000086.1"/>
</dbReference>
<dbReference type="EMBL" id="CAIJDO010000086">
    <property type="protein sequence ID" value="CAD0002248.1"/>
    <property type="molecule type" value="Genomic_DNA"/>
</dbReference>
<evidence type="ECO:0000259" key="3">
    <source>
        <dbReference type="Pfam" id="PF18962"/>
    </source>
</evidence>
<gene>
    <name evidence="4" type="ORF">FLACHUCJ7_00906</name>
</gene>
<dbReference type="SUPFAM" id="SSF81901">
    <property type="entry name" value="HCP-like"/>
    <property type="match status" value="1"/>
</dbReference>
<dbReference type="Proteomes" id="UP000556700">
    <property type="component" value="Unassembled WGS sequence"/>
</dbReference>